<feature type="repeat" description="PPR" evidence="2">
    <location>
        <begin position="167"/>
        <end position="202"/>
    </location>
</feature>
<dbReference type="Gene3D" id="1.25.40.10">
    <property type="entry name" value="Tetratricopeptide repeat domain"/>
    <property type="match status" value="5"/>
</dbReference>
<evidence type="ECO:0000313" key="4">
    <source>
        <dbReference type="RefSeq" id="XP_016473822.1"/>
    </source>
</evidence>
<dbReference type="PANTHER" id="PTHR24015:SF2014">
    <property type="entry name" value="PENTATRICOPEPTIDE REPEAT-CONTAINING PROTEIN"/>
    <property type="match status" value="1"/>
</dbReference>
<dbReference type="GO" id="GO:0003729">
    <property type="term" value="F:mRNA binding"/>
    <property type="evidence" value="ECO:0007669"/>
    <property type="project" value="UniProtKB-ARBA"/>
</dbReference>
<dbReference type="NCBIfam" id="TIGR00756">
    <property type="entry name" value="PPR"/>
    <property type="match status" value="4"/>
</dbReference>
<dbReference type="GO" id="GO:0009451">
    <property type="term" value="P:RNA modification"/>
    <property type="evidence" value="ECO:0007669"/>
    <property type="project" value="InterPro"/>
</dbReference>
<dbReference type="InterPro" id="IPR002885">
    <property type="entry name" value="PPR_rpt"/>
</dbReference>
<dbReference type="InterPro" id="IPR046848">
    <property type="entry name" value="E_motif"/>
</dbReference>
<name>A0A1S4AAZ1_TOBAC</name>
<gene>
    <name evidence="4" type="primary">LOC107795660</name>
</gene>
<dbReference type="InterPro" id="IPR046960">
    <property type="entry name" value="PPR_At4g14850-like_plant"/>
</dbReference>
<dbReference type="STRING" id="4097.A0A1S4AAZ1"/>
<sequence>MRSREIVLKLVRVCTTAKLLTQLHSLTIRTGLNHDTHFAAKLTELYFELLPVQTARKVFDEIPHPSAATCNRILQRFCGKKRYGEVLSLFSSMLSFQKPDHFTLLFALKACSALKTLNFGKTIHGFGIKHGNIHSNMFLGSALIEFYSKCGDMDDALRVFEEYTKPDLVLWTTLVTGYEQSFKPDEALAVFTGMMMTRGISPDPVTLVTVVSACTQVLNLKAGKSVHGLVIRMGSEIPLPLLNSLLNLYAKTGSIEYAGNLFRMMEEIDVISWSCIISCCAHNGATDRAISLFDEMIHKGVEPNSVCVISALQACEACCNLEKGRQIHELAFQKGLELDILVSTALIDMYMSCCSPKEASMVFDRMLNKDVVSWFALLCGCVQNGMFYKSMQIFCDMTASDIQPDATVMVKILVACSELGITHLTSCLHGHVIRGGFFSNSFVRASLIECYAKCGSLGEAVNVFEGLADDKDIVVWSSMFAGYGIHGQAKESIKLFRRMVRDSSVGPNKVTFLSILAACSHAGLVEEGIEFFNMMLNEYQMMPESKHYAIIVDLLGRTGELDKAICFINQMHSQVGAHVWGALLGACKIHQNAEIGEVAARNLLQLDPVHAGYYILLSNMYAVDGKWDDAAGLRSSIKEKQLKKITGQSVVRL</sequence>
<dbReference type="RefSeq" id="XP_016473822.1">
    <property type="nucleotide sequence ID" value="XM_016618336.2"/>
</dbReference>
<accession>A0A1S4AAZ1</accession>
<evidence type="ECO:0000256" key="1">
    <source>
        <dbReference type="ARBA" id="ARBA00022737"/>
    </source>
</evidence>
<dbReference type="SUPFAM" id="SSF48452">
    <property type="entry name" value="TPR-like"/>
    <property type="match status" value="1"/>
</dbReference>
<dbReference type="OrthoDB" id="185373at2759"/>
<feature type="repeat" description="PPR" evidence="2">
    <location>
        <begin position="472"/>
        <end position="502"/>
    </location>
</feature>
<dbReference type="Proteomes" id="UP000790787">
    <property type="component" value="Chromosome 17"/>
</dbReference>
<dbReference type="InterPro" id="IPR011990">
    <property type="entry name" value="TPR-like_helical_dom_sf"/>
</dbReference>
<keyword evidence="1" id="KW-0677">Repeat</keyword>
<reference evidence="4" key="2">
    <citation type="submission" date="2025-08" db="UniProtKB">
        <authorList>
            <consortium name="RefSeq"/>
        </authorList>
    </citation>
    <scope>IDENTIFICATION</scope>
    <source>
        <tissue evidence="4">Leaf</tissue>
    </source>
</reference>
<dbReference type="GeneID" id="107795660"/>
<protein>
    <submittedName>
        <fullName evidence="4">Pentatricopeptide repeat-containing protein At3g01580</fullName>
    </submittedName>
</protein>
<dbReference type="Pfam" id="PF01535">
    <property type="entry name" value="PPR"/>
    <property type="match status" value="8"/>
</dbReference>
<dbReference type="FunFam" id="1.25.40.10:FF:000090">
    <property type="entry name" value="Pentatricopeptide repeat-containing protein, chloroplastic"/>
    <property type="match status" value="1"/>
</dbReference>
<dbReference type="PANTHER" id="PTHR24015">
    <property type="entry name" value="OS07G0578800 PROTEIN-RELATED"/>
    <property type="match status" value="1"/>
</dbReference>
<dbReference type="FunFam" id="1.25.40.10:FF:000351">
    <property type="entry name" value="Pentatricopeptide repeat-containing protein"/>
    <property type="match status" value="1"/>
</dbReference>
<dbReference type="Pfam" id="PF20431">
    <property type="entry name" value="E_motif"/>
    <property type="match status" value="1"/>
</dbReference>
<dbReference type="AlphaFoldDB" id="A0A1S4AAZ1"/>
<evidence type="ECO:0000256" key="2">
    <source>
        <dbReference type="PROSITE-ProRule" id="PRU00708"/>
    </source>
</evidence>
<evidence type="ECO:0000313" key="3">
    <source>
        <dbReference type="Proteomes" id="UP000790787"/>
    </source>
</evidence>
<dbReference type="Pfam" id="PF13041">
    <property type="entry name" value="PPR_2"/>
    <property type="match status" value="1"/>
</dbReference>
<reference evidence="3" key="1">
    <citation type="journal article" date="2014" name="Nat. Commun.">
        <title>The tobacco genome sequence and its comparison with those of tomato and potato.</title>
        <authorList>
            <person name="Sierro N."/>
            <person name="Battey J.N."/>
            <person name="Ouadi S."/>
            <person name="Bakaher N."/>
            <person name="Bovet L."/>
            <person name="Willig A."/>
            <person name="Goepfert S."/>
            <person name="Peitsch M.C."/>
            <person name="Ivanov N.V."/>
        </authorList>
    </citation>
    <scope>NUCLEOTIDE SEQUENCE [LARGE SCALE GENOMIC DNA]</scope>
</reference>
<dbReference type="FunFam" id="1.25.40.10:FF:000073">
    <property type="entry name" value="Pentatricopeptide repeat-containing protein chloroplastic"/>
    <property type="match status" value="2"/>
</dbReference>
<dbReference type="PaxDb" id="4097-A0A1S4AAZ1"/>
<dbReference type="OMA" id="QWKKTWV"/>
<organism evidence="3 4">
    <name type="scientific">Nicotiana tabacum</name>
    <name type="common">Common tobacco</name>
    <dbReference type="NCBI Taxonomy" id="4097"/>
    <lineage>
        <taxon>Eukaryota</taxon>
        <taxon>Viridiplantae</taxon>
        <taxon>Streptophyta</taxon>
        <taxon>Embryophyta</taxon>
        <taxon>Tracheophyta</taxon>
        <taxon>Spermatophyta</taxon>
        <taxon>Magnoliopsida</taxon>
        <taxon>eudicotyledons</taxon>
        <taxon>Gunneridae</taxon>
        <taxon>Pentapetalae</taxon>
        <taxon>asterids</taxon>
        <taxon>lamiids</taxon>
        <taxon>Solanales</taxon>
        <taxon>Solanaceae</taxon>
        <taxon>Nicotianoideae</taxon>
        <taxon>Nicotianeae</taxon>
        <taxon>Nicotiana</taxon>
    </lineage>
</organism>
<dbReference type="SMR" id="A0A1S4AAZ1"/>
<dbReference type="PROSITE" id="PS51375">
    <property type="entry name" value="PPR"/>
    <property type="match status" value="4"/>
</dbReference>
<keyword evidence="3" id="KW-1185">Reference proteome</keyword>
<proteinExistence type="predicted"/>
<dbReference type="RefSeq" id="XP_016473822.1">
    <property type="nucleotide sequence ID" value="XM_016618336.1"/>
</dbReference>
<feature type="repeat" description="PPR" evidence="2">
    <location>
        <begin position="269"/>
        <end position="303"/>
    </location>
</feature>
<feature type="repeat" description="PPR" evidence="2">
    <location>
        <begin position="370"/>
        <end position="404"/>
    </location>
</feature>
<dbReference type="KEGG" id="nta:107795660"/>